<dbReference type="InterPro" id="IPR006096">
    <property type="entry name" value="Glu/Leu/Phe/Val/Trp_DH_C"/>
</dbReference>
<keyword evidence="5" id="KW-1185">Reference proteome</keyword>
<evidence type="ECO:0000256" key="1">
    <source>
        <dbReference type="ARBA" id="ARBA00023002"/>
    </source>
</evidence>
<name>A0A068VHF8_COFCA</name>
<proteinExistence type="predicted"/>
<dbReference type="PANTHER" id="PTHR11606:SF29">
    <property type="entry name" value="GLUTAMATE DEHYDROGENASE 3-RELATED"/>
    <property type="match status" value="1"/>
</dbReference>
<dbReference type="PANTHER" id="PTHR11606">
    <property type="entry name" value="GLUTAMATE DEHYDROGENASE"/>
    <property type="match status" value="1"/>
</dbReference>
<dbReference type="Gene3D" id="3.40.50.720">
    <property type="entry name" value="NAD(P)-binding Rossmann-like Domain"/>
    <property type="match status" value="1"/>
</dbReference>
<dbReference type="EMBL" id="HG739937">
    <property type="protein sequence ID" value="CDP20042.1"/>
    <property type="molecule type" value="Genomic_DNA"/>
</dbReference>
<gene>
    <name evidence="4" type="ORF">GSCOC_T00006681001</name>
</gene>
<dbReference type="SUPFAM" id="SSF51735">
    <property type="entry name" value="NAD(P)-binding Rossmann-fold domains"/>
    <property type="match status" value="1"/>
</dbReference>
<accession>A0A068VHF8</accession>
<protein>
    <submittedName>
        <fullName evidence="4">DH200=94 genomic scaffold, scaffold_853</fullName>
    </submittedName>
</protein>
<dbReference type="AlphaFoldDB" id="A0A068VHF8"/>
<keyword evidence="2" id="KW-0520">NAD</keyword>
<dbReference type="STRING" id="49390.A0A068VHF8"/>
<feature type="domain" description="Glutamate/phenylalanine/leucine/valine/L-tryptophan dehydrogenase C-terminal" evidence="3">
    <location>
        <begin position="14"/>
        <end position="86"/>
    </location>
</feature>
<evidence type="ECO:0000259" key="3">
    <source>
        <dbReference type="Pfam" id="PF00208"/>
    </source>
</evidence>
<organism evidence="4 5">
    <name type="scientific">Coffea canephora</name>
    <name type="common">Robusta coffee</name>
    <dbReference type="NCBI Taxonomy" id="49390"/>
    <lineage>
        <taxon>Eukaryota</taxon>
        <taxon>Viridiplantae</taxon>
        <taxon>Streptophyta</taxon>
        <taxon>Embryophyta</taxon>
        <taxon>Tracheophyta</taxon>
        <taxon>Spermatophyta</taxon>
        <taxon>Magnoliopsida</taxon>
        <taxon>eudicotyledons</taxon>
        <taxon>Gunneridae</taxon>
        <taxon>Pentapetalae</taxon>
        <taxon>asterids</taxon>
        <taxon>lamiids</taxon>
        <taxon>Gentianales</taxon>
        <taxon>Rubiaceae</taxon>
        <taxon>Ixoroideae</taxon>
        <taxon>Gardenieae complex</taxon>
        <taxon>Bertiereae - Coffeeae clade</taxon>
        <taxon>Coffeeae</taxon>
        <taxon>Coffea</taxon>
    </lineage>
</organism>
<dbReference type="Gramene" id="CDP20042">
    <property type="protein sequence ID" value="CDP20042"/>
    <property type="gene ID" value="GSCOC_T00006681001"/>
</dbReference>
<dbReference type="Pfam" id="PF00208">
    <property type="entry name" value="ELFV_dehydrog"/>
    <property type="match status" value="1"/>
</dbReference>
<dbReference type="Proteomes" id="UP000295252">
    <property type="component" value="Unassembled WGS sequence"/>
</dbReference>
<dbReference type="InParanoid" id="A0A068VHF8"/>
<dbReference type="PhylomeDB" id="A0A068VHF8"/>
<dbReference type="GO" id="GO:0005739">
    <property type="term" value="C:mitochondrion"/>
    <property type="evidence" value="ECO:0007669"/>
    <property type="project" value="TreeGrafter"/>
</dbReference>
<reference evidence="5" key="1">
    <citation type="journal article" date="2014" name="Science">
        <title>The coffee genome provides insight into the convergent evolution of caffeine biosynthesis.</title>
        <authorList>
            <person name="Denoeud F."/>
            <person name="Carretero-Paulet L."/>
            <person name="Dereeper A."/>
            <person name="Droc G."/>
            <person name="Guyot R."/>
            <person name="Pietrella M."/>
            <person name="Zheng C."/>
            <person name="Alberti A."/>
            <person name="Anthony F."/>
            <person name="Aprea G."/>
            <person name="Aury J.M."/>
            <person name="Bento P."/>
            <person name="Bernard M."/>
            <person name="Bocs S."/>
            <person name="Campa C."/>
            <person name="Cenci A."/>
            <person name="Combes M.C."/>
            <person name="Crouzillat D."/>
            <person name="Da Silva C."/>
            <person name="Daddiego L."/>
            <person name="De Bellis F."/>
            <person name="Dussert S."/>
            <person name="Garsmeur O."/>
            <person name="Gayraud T."/>
            <person name="Guignon V."/>
            <person name="Jahn K."/>
            <person name="Jamilloux V."/>
            <person name="Joet T."/>
            <person name="Labadie K."/>
            <person name="Lan T."/>
            <person name="Leclercq J."/>
            <person name="Lepelley M."/>
            <person name="Leroy T."/>
            <person name="Li L.T."/>
            <person name="Librado P."/>
            <person name="Lopez L."/>
            <person name="Munoz A."/>
            <person name="Noel B."/>
            <person name="Pallavicini A."/>
            <person name="Perrotta G."/>
            <person name="Poncet V."/>
            <person name="Pot D."/>
            <person name="Priyono X."/>
            <person name="Rigoreau M."/>
            <person name="Rouard M."/>
            <person name="Rozas J."/>
            <person name="Tranchant-Dubreuil C."/>
            <person name="VanBuren R."/>
            <person name="Zhang Q."/>
            <person name="Andrade A.C."/>
            <person name="Argout X."/>
            <person name="Bertrand B."/>
            <person name="de Kochko A."/>
            <person name="Graziosi G."/>
            <person name="Henry R.J."/>
            <person name="Jayarama X."/>
            <person name="Ming R."/>
            <person name="Nagai C."/>
            <person name="Rounsley S."/>
            <person name="Sankoff D."/>
            <person name="Giuliano G."/>
            <person name="Albert V.A."/>
            <person name="Wincker P."/>
            <person name="Lashermes P."/>
        </authorList>
    </citation>
    <scope>NUCLEOTIDE SEQUENCE [LARGE SCALE GENOMIC DNA]</scope>
    <source>
        <strain evidence="5">cv. DH200-94</strain>
    </source>
</reference>
<evidence type="ECO:0000313" key="5">
    <source>
        <dbReference type="Proteomes" id="UP000295252"/>
    </source>
</evidence>
<dbReference type="InterPro" id="IPR036291">
    <property type="entry name" value="NAD(P)-bd_dom_sf"/>
</dbReference>
<evidence type="ECO:0000256" key="2">
    <source>
        <dbReference type="ARBA" id="ARBA00023027"/>
    </source>
</evidence>
<sequence length="137" mass="14969">MEACQGKPRSGADSVDPNSILLEDYDILIPAALEGVINRDNADIKAKFIIDVANHRIDPEADEVSMRVVILPDIYANSGGVTVTSSGFRSEHIGLEASSFEDCSFGERIQDYHDSLATRGLCGLLILFHHPWICPRG</sequence>
<dbReference type="GO" id="GO:0004352">
    <property type="term" value="F:glutamate dehydrogenase (NAD+) activity"/>
    <property type="evidence" value="ECO:0007669"/>
    <property type="project" value="TreeGrafter"/>
</dbReference>
<keyword evidence="1" id="KW-0560">Oxidoreductase</keyword>
<evidence type="ECO:0000313" key="4">
    <source>
        <dbReference type="EMBL" id="CDP20042.1"/>
    </source>
</evidence>
<dbReference type="GO" id="GO:0006538">
    <property type="term" value="P:L-glutamate catabolic process"/>
    <property type="evidence" value="ECO:0007669"/>
    <property type="project" value="TreeGrafter"/>
</dbReference>